<dbReference type="Gene3D" id="3.90.226.10">
    <property type="entry name" value="2-enoyl-CoA Hydratase, Chain A, domain 1"/>
    <property type="match status" value="1"/>
</dbReference>
<keyword evidence="1" id="KW-0732">Signal</keyword>
<proteinExistence type="predicted"/>
<dbReference type="EMBL" id="JALPRY010000009">
    <property type="protein sequence ID" value="MCK8780001.1"/>
    <property type="molecule type" value="Genomic_DNA"/>
</dbReference>
<dbReference type="InterPro" id="IPR029045">
    <property type="entry name" value="ClpP/crotonase-like_dom_sf"/>
</dbReference>
<accession>A0ABT0IQ65</accession>
<feature type="signal peptide" evidence="1">
    <location>
        <begin position="1"/>
        <end position="25"/>
    </location>
</feature>
<dbReference type="SUPFAM" id="SSF52096">
    <property type="entry name" value="ClpP/crotonase"/>
    <property type="match status" value="1"/>
</dbReference>
<protein>
    <recommendedName>
        <fullName evidence="4">Peptidase S41</fullName>
    </recommendedName>
</protein>
<evidence type="ECO:0000256" key="1">
    <source>
        <dbReference type="SAM" id="SignalP"/>
    </source>
</evidence>
<comment type="caution">
    <text evidence="2">The sequence shown here is derived from an EMBL/GenBank/DDBJ whole genome shotgun (WGS) entry which is preliminary data.</text>
</comment>
<evidence type="ECO:0000313" key="3">
    <source>
        <dbReference type="Proteomes" id="UP001202827"/>
    </source>
</evidence>
<evidence type="ECO:0000313" key="2">
    <source>
        <dbReference type="EMBL" id="MCK8780001.1"/>
    </source>
</evidence>
<name>A0ABT0IQ65_9HYPH</name>
<feature type="chain" id="PRO_5046191140" description="Peptidase S41" evidence="1">
    <location>
        <begin position="26"/>
        <end position="523"/>
    </location>
</feature>
<organism evidence="2 3">
    <name type="scientific">Neorhizobium turbinariae</name>
    <dbReference type="NCBI Taxonomy" id="2937795"/>
    <lineage>
        <taxon>Bacteria</taxon>
        <taxon>Pseudomonadati</taxon>
        <taxon>Pseudomonadota</taxon>
        <taxon>Alphaproteobacteria</taxon>
        <taxon>Hyphomicrobiales</taxon>
        <taxon>Rhizobiaceae</taxon>
        <taxon>Rhizobium/Agrobacterium group</taxon>
        <taxon>Neorhizobium</taxon>
    </lineage>
</organism>
<evidence type="ECO:0008006" key="4">
    <source>
        <dbReference type="Google" id="ProtNLM"/>
    </source>
</evidence>
<sequence length="523" mass="57860">MVTGFRTLLLRGLTTWLLFGLTAGAGSAAAQDASSSLEGRYAGNAALGTQPRFPIHLELRETDGTITGTITIPGNSFTFDAPAAGDSIDATFRGESGDGTLTLRKTDGGLSGTFSFQNQPGAMDLQPTSQSADDLFRPRQQNLDLSKQQWLEDLDALAEFLTRQHASPFHRVPEEVFDRQVAELRLAISRLDGASIAIEFRKLAALIGDGHTFVEALHDRPALPIELFWFDDGIRVVGAAISQQNLLGARLLTISGLQASDLVERLRPLVPQSGTPWFYREKLPGLLRDPDALSSEGIDFSKPVPFTFETVDGAQVEAHLTPEARDADLLPFSGNLPLWLRQKQQGFWSEWIGNDAIYVNWRSYDGLSASVTQLMQELDEKRPRKLMIDLRDNSGGDFQLGRKFLEQIRDRSWLNREGALYVLIGRKTFSAAMTNAVDFKTTTNAILMCEPAGAAPNNWQEVRRTYLRHSGLQVSVSTQHYEFLPGEHQVEPDHQVLPSLSDWSDPQDACVRAVLNQPISEAK</sequence>
<dbReference type="Proteomes" id="UP001202827">
    <property type="component" value="Unassembled WGS sequence"/>
</dbReference>
<reference evidence="2 3" key="1">
    <citation type="submission" date="2022-04" db="EMBL/GenBank/DDBJ databases">
        <title>Rhizobium coralii sp. nov., isolated from coral Turbinaria peltata.</title>
        <authorList>
            <person name="Sun H."/>
        </authorList>
    </citation>
    <scope>NUCLEOTIDE SEQUENCE [LARGE SCALE GENOMIC DNA]</scope>
    <source>
        <strain evidence="2 3">NTR19</strain>
    </source>
</reference>
<dbReference type="RefSeq" id="WP_248682701.1">
    <property type="nucleotide sequence ID" value="NZ_JALPRY010000009.1"/>
</dbReference>
<gene>
    <name evidence="2" type="ORF">M0654_08385</name>
</gene>
<keyword evidence="3" id="KW-1185">Reference proteome</keyword>